<gene>
    <name evidence="1" type="ORF">HZ995_11140</name>
</gene>
<dbReference type="Proteomes" id="UP000665026">
    <property type="component" value="Chromosome"/>
</dbReference>
<dbReference type="RefSeq" id="WP_209355724.1">
    <property type="nucleotide sequence ID" value="NZ_CP060010.1"/>
</dbReference>
<proteinExistence type="predicted"/>
<evidence type="ECO:0000313" key="2">
    <source>
        <dbReference type="Proteomes" id="UP000665026"/>
    </source>
</evidence>
<sequence>MFSKTIQDKIQEGNANLYRRVSTSKQAKDGYKHQLECIQAKYPDFTISNSARISEKEIITGKADMEVRVATKLGKCLRQLVHNPNEILIVSSYDRIARCAEVFEKIQQVAMGDRIFDASTGMNVDDFVKAGLHRSLEKETNEKHLAQLASIKRRQAAGEKIGSDNIASHSTKGSMTKVRRAENRVGKVLKVVSAMAIHGRGKRPSYEEISDELNAQGIRTGQNRLWSAEKLCQFRKRSPEKWDQAFDAYDRPRRRLFALMDAIEIEILNRRKTRRRKIWLAHKTYLEELLYGVTWSDRRSSLNAPSQYIDQTLKQVGEDGCRGPPSKFQCAL</sequence>
<dbReference type="AlphaFoldDB" id="A0A975I6F7"/>
<dbReference type="GO" id="GO:0000150">
    <property type="term" value="F:DNA strand exchange activity"/>
    <property type="evidence" value="ECO:0007669"/>
    <property type="project" value="InterPro"/>
</dbReference>
<dbReference type="InterPro" id="IPR036162">
    <property type="entry name" value="Resolvase-like_N_sf"/>
</dbReference>
<dbReference type="GO" id="GO:0003677">
    <property type="term" value="F:DNA binding"/>
    <property type="evidence" value="ECO:0007669"/>
    <property type="project" value="InterPro"/>
</dbReference>
<dbReference type="EMBL" id="CP060010">
    <property type="protein sequence ID" value="QTN35038.1"/>
    <property type="molecule type" value="Genomic_DNA"/>
</dbReference>
<name>A0A975I6F7_9RHOB</name>
<dbReference type="Gene3D" id="3.40.50.1390">
    <property type="entry name" value="Resolvase, N-terminal catalytic domain"/>
    <property type="match status" value="1"/>
</dbReference>
<evidence type="ECO:0000313" key="1">
    <source>
        <dbReference type="EMBL" id="QTN35038.1"/>
    </source>
</evidence>
<dbReference type="SUPFAM" id="SSF53041">
    <property type="entry name" value="Resolvase-like"/>
    <property type="match status" value="1"/>
</dbReference>
<accession>A0A975I6F7</accession>
<protein>
    <submittedName>
        <fullName evidence="1">Recombinase family protein</fullName>
    </submittedName>
</protein>
<dbReference type="KEGG" id="cact:HZ995_11140"/>
<reference evidence="1" key="1">
    <citation type="submission" date="2020-07" db="EMBL/GenBank/DDBJ databases">
        <title>Genome sequences of bacteria associated with the marine, planktonic diatom Thalassiosira profunda strain ECT2AJA-044.</title>
        <authorList>
            <person name="Gargas C.B."/>
            <person name="Roberts W.R."/>
            <person name="Alverson A.J."/>
        </authorList>
    </citation>
    <scope>NUCLEOTIDE SEQUENCE</scope>
    <source>
        <strain evidence="1">ECT2AJA-044</strain>
    </source>
</reference>
<organism evidence="1 2">
    <name type="scientific">Cognatishimia activa</name>
    <dbReference type="NCBI Taxonomy" id="1715691"/>
    <lineage>
        <taxon>Bacteria</taxon>
        <taxon>Pseudomonadati</taxon>
        <taxon>Pseudomonadota</taxon>
        <taxon>Alphaproteobacteria</taxon>
        <taxon>Rhodobacterales</taxon>
        <taxon>Paracoccaceae</taxon>
        <taxon>Cognatishimia</taxon>
    </lineage>
</organism>